<dbReference type="Pfam" id="PF13304">
    <property type="entry name" value="AAA_21"/>
    <property type="match status" value="1"/>
</dbReference>
<dbReference type="InterPro" id="IPR027417">
    <property type="entry name" value="P-loop_NTPase"/>
</dbReference>
<organism evidence="2 3">
    <name type="scientific">Anaerovibrio slackiae</name>
    <dbReference type="NCBI Taxonomy" id="2652309"/>
    <lineage>
        <taxon>Bacteria</taxon>
        <taxon>Bacillati</taxon>
        <taxon>Bacillota</taxon>
        <taxon>Negativicutes</taxon>
        <taxon>Selenomonadales</taxon>
        <taxon>Selenomonadaceae</taxon>
        <taxon>Anaerovibrio</taxon>
    </lineage>
</organism>
<protein>
    <submittedName>
        <fullName evidence="2">ATP-binding protein</fullName>
    </submittedName>
</protein>
<name>A0A6I2UGB2_9FIRM</name>
<dbReference type="GO" id="GO:0005524">
    <property type="term" value="F:ATP binding"/>
    <property type="evidence" value="ECO:0007669"/>
    <property type="project" value="UniProtKB-KW"/>
</dbReference>
<dbReference type="Gene3D" id="3.40.50.300">
    <property type="entry name" value="P-loop containing nucleotide triphosphate hydrolases"/>
    <property type="match status" value="1"/>
</dbReference>
<comment type="caution">
    <text evidence="2">The sequence shown here is derived from an EMBL/GenBank/DDBJ whole genome shotgun (WGS) entry which is preliminary data.</text>
</comment>
<dbReference type="PANTHER" id="PTHR43581">
    <property type="entry name" value="ATP/GTP PHOSPHATASE"/>
    <property type="match status" value="1"/>
</dbReference>
<dbReference type="AlphaFoldDB" id="A0A6I2UGB2"/>
<dbReference type="InterPro" id="IPR051396">
    <property type="entry name" value="Bact_Antivir_Def_Nuclease"/>
</dbReference>
<proteinExistence type="predicted"/>
<dbReference type="SUPFAM" id="SSF52540">
    <property type="entry name" value="P-loop containing nucleoside triphosphate hydrolases"/>
    <property type="match status" value="1"/>
</dbReference>
<feature type="domain" description="ATPase AAA-type core" evidence="1">
    <location>
        <begin position="19"/>
        <end position="278"/>
    </location>
</feature>
<dbReference type="Proteomes" id="UP000433181">
    <property type="component" value="Unassembled WGS sequence"/>
</dbReference>
<keyword evidence="3" id="KW-1185">Reference proteome</keyword>
<dbReference type="GO" id="GO:0016887">
    <property type="term" value="F:ATP hydrolysis activity"/>
    <property type="evidence" value="ECO:0007669"/>
    <property type="project" value="InterPro"/>
</dbReference>
<evidence type="ECO:0000313" key="3">
    <source>
        <dbReference type="Proteomes" id="UP000433181"/>
    </source>
</evidence>
<keyword evidence="2" id="KW-0067">ATP-binding</keyword>
<reference evidence="2 3" key="1">
    <citation type="submission" date="2019-08" db="EMBL/GenBank/DDBJ databases">
        <title>In-depth cultivation of the pig gut microbiome towards novel bacterial diversity and tailored functional studies.</title>
        <authorList>
            <person name="Wylensek D."/>
            <person name="Hitch T.C.A."/>
            <person name="Clavel T."/>
        </authorList>
    </citation>
    <scope>NUCLEOTIDE SEQUENCE [LARGE SCALE GENOMIC DNA]</scope>
    <source>
        <strain evidence="2 3">WCA-693-APC-5D-A</strain>
    </source>
</reference>
<keyword evidence="2" id="KW-0547">Nucleotide-binding</keyword>
<evidence type="ECO:0000259" key="1">
    <source>
        <dbReference type="Pfam" id="PF13304"/>
    </source>
</evidence>
<dbReference type="InterPro" id="IPR003959">
    <property type="entry name" value="ATPase_AAA_core"/>
</dbReference>
<dbReference type="PANTHER" id="PTHR43581:SF4">
    <property type="entry name" value="ATP_GTP PHOSPHATASE"/>
    <property type="match status" value="1"/>
</dbReference>
<evidence type="ECO:0000313" key="2">
    <source>
        <dbReference type="EMBL" id="MSU08062.1"/>
    </source>
</evidence>
<accession>A0A6I2UGB2</accession>
<dbReference type="EMBL" id="VUNR01000004">
    <property type="protein sequence ID" value="MSU08062.1"/>
    <property type="molecule type" value="Genomic_DNA"/>
</dbReference>
<sequence>MVNNFGKVANLSNVQCSNINVLVGENSTGKTFLLKALYSAVRAQEDFWRGEDKRPVADILAEKLKWTFQVERIGDLVTKPAKEPLRFSMLLNDEEMKYGFSKDATSKIINLTGGISKDGNSVFIPSKEVLSLYSIILKSREIDKVFGFDDTYYDLAKALRISPSRGKNYSAFASAREKVRNIIDGRVHLDEGSGKWYYKNNKSQKITIGATSEGIKKLSILDRLLSNGYLTKNSIVFIDELEAALHPRAICDFLDMIAAISEVMGIQFFITTHSYFVIKKLYLIAMKQKSLVTCVSLKEDGNHIYGDLYDGMPDNSIIDVSIDLYKQEIDEVL</sequence>
<gene>
    <name evidence="2" type="ORF">FYJ84_03525</name>
</gene>